<dbReference type="RefSeq" id="WP_055284556.1">
    <property type="nucleotide sequence ID" value="NZ_CABMEZ010000012.1"/>
</dbReference>
<dbReference type="InterPro" id="IPR051044">
    <property type="entry name" value="MAG_DAG_Lipase"/>
</dbReference>
<dbReference type="GeneID" id="96230200"/>
<dbReference type="STRING" id="88431.ERS852423_02647"/>
<dbReference type="InterPro" id="IPR029058">
    <property type="entry name" value="AB_hydrolase_fold"/>
</dbReference>
<dbReference type="Pfam" id="PF12146">
    <property type="entry name" value="Hydrolase_4"/>
    <property type="match status" value="1"/>
</dbReference>
<dbReference type="GO" id="GO:0016787">
    <property type="term" value="F:hydrolase activity"/>
    <property type="evidence" value="ECO:0007669"/>
    <property type="project" value="UniProtKB-KW"/>
</dbReference>
<keyword evidence="2" id="KW-0378">Hydrolase</keyword>
<dbReference type="PANTHER" id="PTHR11614">
    <property type="entry name" value="PHOSPHOLIPASE-RELATED"/>
    <property type="match status" value="1"/>
</dbReference>
<evidence type="ECO:0000313" key="2">
    <source>
        <dbReference type="EMBL" id="CUQ13738.1"/>
    </source>
</evidence>
<gene>
    <name evidence="2" type="primary">ytpA</name>
    <name evidence="2" type="ORF">ERS852526_02924</name>
</gene>
<evidence type="ECO:0000259" key="1">
    <source>
        <dbReference type="Pfam" id="PF12146"/>
    </source>
</evidence>
<dbReference type="SUPFAM" id="SSF53474">
    <property type="entry name" value="alpha/beta-Hydrolases"/>
    <property type="match status" value="1"/>
</dbReference>
<reference evidence="2 3" key="1">
    <citation type="submission" date="2015-09" db="EMBL/GenBank/DDBJ databases">
        <authorList>
            <consortium name="Pathogen Informatics"/>
        </authorList>
    </citation>
    <scope>NUCLEOTIDE SEQUENCE [LARGE SCALE GENOMIC DNA]</scope>
    <source>
        <strain evidence="2 3">2789STDY5834914</strain>
    </source>
</reference>
<protein>
    <submittedName>
        <fullName evidence="2">Phospholipase ytpA</fullName>
        <ecNumber evidence="2">3.1.1.-</ecNumber>
    </submittedName>
</protein>
<feature type="domain" description="Serine aminopeptidase S33" evidence="1">
    <location>
        <begin position="27"/>
        <end position="292"/>
    </location>
</feature>
<dbReference type="Proteomes" id="UP000095485">
    <property type="component" value="Unassembled WGS sequence"/>
</dbReference>
<sequence length="314" mass="36429">MMKHEFYYTSRDSVTKIHAIEWLPDREIKGVLQICHGMVEYIDRYDEFAEFMSEHGYYVVGHDHLGHGKSIQTEADLGYFDERKGNQYVIGDIYQLQEMTRKKYPDVPYFMLGHSMGSFLLRQYLTMYAEGLAGVVIMGTGHQGMLTLCAGRMICRIIAAFKGWKYRSTFVDSLSFGGFNKKFEPGETSKEWITSDKKKRDEYVRDPLCSYTFTLGAYYQMFTGMKVLVRKRSMKRIPKTLPVLFTAGADDPVGAFGKNVIRVYEKYKDAGIKDVSIHLYEGDRHEILNEVDRQNVYQDILAWIEERNKTKAES</sequence>
<dbReference type="InterPro" id="IPR022742">
    <property type="entry name" value="Hydrolase_4"/>
</dbReference>
<proteinExistence type="predicted"/>
<evidence type="ECO:0000313" key="3">
    <source>
        <dbReference type="Proteomes" id="UP000095485"/>
    </source>
</evidence>
<dbReference type="Gene3D" id="3.40.50.1820">
    <property type="entry name" value="alpha/beta hydrolase"/>
    <property type="match status" value="1"/>
</dbReference>
<dbReference type="AlphaFoldDB" id="A0A174U0U8"/>
<dbReference type="EMBL" id="CZAY01000027">
    <property type="protein sequence ID" value="CUQ13738.1"/>
    <property type="molecule type" value="Genomic_DNA"/>
</dbReference>
<dbReference type="EC" id="3.1.1.-" evidence="2"/>
<name>A0A174U0U8_9FIRM</name>
<accession>A0A174U0U8</accession>
<organism evidence="2 3">
    <name type="scientific">Dorea longicatena</name>
    <dbReference type="NCBI Taxonomy" id="88431"/>
    <lineage>
        <taxon>Bacteria</taxon>
        <taxon>Bacillati</taxon>
        <taxon>Bacillota</taxon>
        <taxon>Clostridia</taxon>
        <taxon>Lachnospirales</taxon>
        <taxon>Lachnospiraceae</taxon>
        <taxon>Dorea</taxon>
    </lineage>
</organism>